<proteinExistence type="predicted"/>
<reference evidence="2 3" key="1">
    <citation type="submission" date="2010-12" db="EMBL/GenBank/DDBJ databases">
        <authorList>
            <person name="Muzny D."/>
            <person name="Qin X."/>
            <person name="Buhay C."/>
            <person name="Dugan-Rocha S."/>
            <person name="Ding Y."/>
            <person name="Chen G."/>
            <person name="Hawes A."/>
            <person name="Holder M."/>
            <person name="Jhangiani S."/>
            <person name="Johnson A."/>
            <person name="Khan Z."/>
            <person name="Li Z."/>
            <person name="Liu W."/>
            <person name="Liu X."/>
            <person name="Perez L."/>
            <person name="Shen H."/>
            <person name="Wang Q."/>
            <person name="Watt J."/>
            <person name="Xi L."/>
            <person name="Xin Y."/>
            <person name="Zhou J."/>
            <person name="Deng J."/>
            <person name="Jiang H."/>
            <person name="Liu Y."/>
            <person name="Qu J."/>
            <person name="Song X.-Z."/>
            <person name="Zhang L."/>
            <person name="Villasana D."/>
            <person name="Johnson A."/>
            <person name="Liu J."/>
            <person name="Liyanage D."/>
            <person name="Lorensuhewa L."/>
            <person name="Robinson T."/>
            <person name="Song A."/>
            <person name="Song B.-B."/>
            <person name="Dinh H."/>
            <person name="Thornton R."/>
            <person name="Coyle M."/>
            <person name="Francisco L."/>
            <person name="Jackson L."/>
            <person name="Javaid M."/>
            <person name="Korchina V."/>
            <person name="Kovar C."/>
            <person name="Mata R."/>
            <person name="Mathew T."/>
            <person name="Ngo R."/>
            <person name="Nguyen L."/>
            <person name="Nguyen N."/>
            <person name="Okwuonu G."/>
            <person name="Ongeri F."/>
            <person name="Pham C."/>
            <person name="Simmons D."/>
            <person name="Wilczek-Boney K."/>
            <person name="Hale W."/>
            <person name="Jakkamsetti A."/>
            <person name="Pham P."/>
            <person name="Ruth R."/>
            <person name="San Lucas F."/>
            <person name="Warren J."/>
            <person name="Zhang J."/>
            <person name="Zhao Z."/>
            <person name="Zhou C."/>
            <person name="Zhu D."/>
            <person name="Lee S."/>
            <person name="Bess C."/>
            <person name="Blankenburg K."/>
            <person name="Forbes L."/>
            <person name="Fu Q."/>
            <person name="Gubbala S."/>
            <person name="Hirani K."/>
            <person name="Jayaseelan J.C."/>
            <person name="Lara F."/>
            <person name="Munidasa M."/>
            <person name="Palculict T."/>
            <person name="Patil S."/>
            <person name="Pu L.-L."/>
            <person name="Saada N."/>
            <person name="Tang L."/>
            <person name="Weissenberger G."/>
            <person name="Zhu Y."/>
            <person name="Hemphill L."/>
            <person name="Shang Y."/>
            <person name="Youmans B."/>
            <person name="Ayvaz T."/>
            <person name="Ross M."/>
            <person name="Santibanez J."/>
            <person name="Aqrawi P."/>
            <person name="Gross S."/>
            <person name="Joshi V."/>
            <person name="Fowler G."/>
            <person name="Nazareth L."/>
            <person name="Reid J."/>
            <person name="Worley K."/>
            <person name="Petrosino J."/>
            <person name="Highlander S."/>
            <person name="Gibbs R."/>
        </authorList>
    </citation>
    <scope>NUCLEOTIDE SEQUENCE [LARGE SCALE GENOMIC DNA]</scope>
    <source>
        <strain evidence="2 3">DSM 10105</strain>
    </source>
</reference>
<gene>
    <name evidence="2" type="ORF">HMPREF0620_0719</name>
</gene>
<dbReference type="EMBL" id="AEON01000001">
    <property type="protein sequence ID" value="EFT83714.1"/>
    <property type="molecule type" value="Genomic_DNA"/>
</dbReference>
<protein>
    <submittedName>
        <fullName evidence="2">Uncharacterized protein</fullName>
    </submittedName>
</protein>
<sequence length="47" mass="4828">MQTAKNSILVAAGRMSTQQMGAAFVDTVVISGGYLFGAHIGGIMGRL</sequence>
<evidence type="ECO:0000313" key="2">
    <source>
        <dbReference type="EMBL" id="EFT83714.1"/>
    </source>
</evidence>
<dbReference type="AlphaFoldDB" id="E6K1N3"/>
<organism evidence="2 3">
    <name type="scientific">Parascardovia denticolens DSM 10105 = JCM 12538</name>
    <dbReference type="NCBI Taxonomy" id="864564"/>
    <lineage>
        <taxon>Bacteria</taxon>
        <taxon>Bacillati</taxon>
        <taxon>Actinomycetota</taxon>
        <taxon>Actinomycetes</taxon>
        <taxon>Bifidobacteriales</taxon>
        <taxon>Bifidobacteriaceae</taxon>
        <taxon>Parascardovia</taxon>
    </lineage>
</organism>
<dbReference type="RefSeq" id="WP_006290360.1">
    <property type="nucleotide sequence ID" value="NZ_CM001148.1"/>
</dbReference>
<accession>E6K1N3</accession>
<name>E6K1N3_PARDN</name>
<dbReference type="HOGENOM" id="CLU_3171187_0_0_11"/>
<keyword evidence="1" id="KW-0812">Transmembrane</keyword>
<feature type="transmembrane region" description="Helical" evidence="1">
    <location>
        <begin position="21"/>
        <end position="44"/>
    </location>
</feature>
<keyword evidence="3" id="KW-1185">Reference proteome</keyword>
<evidence type="ECO:0000313" key="3">
    <source>
        <dbReference type="Proteomes" id="UP000004946"/>
    </source>
</evidence>
<comment type="caution">
    <text evidence="2">The sequence shown here is derived from an EMBL/GenBank/DDBJ whole genome shotgun (WGS) entry which is preliminary data.</text>
</comment>
<keyword evidence="1" id="KW-1133">Transmembrane helix</keyword>
<evidence type="ECO:0000256" key="1">
    <source>
        <dbReference type="SAM" id="Phobius"/>
    </source>
</evidence>
<keyword evidence="1" id="KW-0472">Membrane</keyword>
<dbReference type="Proteomes" id="UP000004946">
    <property type="component" value="Chromosome"/>
</dbReference>